<gene>
    <name evidence="1" type="ORF">GXM_04425</name>
</gene>
<dbReference type="Proteomes" id="UP000326678">
    <property type="component" value="Chromosome Gxm1"/>
</dbReference>
<proteinExistence type="predicted"/>
<organism evidence="1 2">
    <name type="scientific">Nostoc sphaeroides CCNUC1</name>
    <dbReference type="NCBI Taxonomy" id="2653204"/>
    <lineage>
        <taxon>Bacteria</taxon>
        <taxon>Bacillati</taxon>
        <taxon>Cyanobacteriota</taxon>
        <taxon>Cyanophyceae</taxon>
        <taxon>Nostocales</taxon>
        <taxon>Nostocaceae</taxon>
        <taxon>Nostoc</taxon>
    </lineage>
</organism>
<evidence type="ECO:0000313" key="1">
    <source>
        <dbReference type="EMBL" id="QFS46944.1"/>
    </source>
</evidence>
<reference evidence="1 2" key="1">
    <citation type="submission" date="2019-10" db="EMBL/GenBank/DDBJ databases">
        <title>Genomic and transcriptomic insights into the perfect genentic adaptation of a filamentous nitrogen-fixing cyanobacterium to rice fields.</title>
        <authorList>
            <person name="Chen Z."/>
        </authorList>
    </citation>
    <scope>NUCLEOTIDE SEQUENCE [LARGE SCALE GENOMIC DNA]</scope>
    <source>
        <strain evidence="1">CCNUC1</strain>
    </source>
</reference>
<dbReference type="KEGG" id="nsh:GXM_04425"/>
<sequence>MNNSNELSEYKGTTEAQQCCAFILTINVIYQLLPTCFN</sequence>
<protein>
    <submittedName>
        <fullName evidence="1">Uncharacterized protein</fullName>
    </submittedName>
</protein>
<dbReference type="AlphaFoldDB" id="A0A5P8W2V3"/>
<keyword evidence="2" id="KW-1185">Reference proteome</keyword>
<name>A0A5P8W2V3_9NOSO</name>
<dbReference type="EMBL" id="CP045226">
    <property type="protein sequence ID" value="QFS46944.1"/>
    <property type="molecule type" value="Genomic_DNA"/>
</dbReference>
<accession>A0A5P8W2V3</accession>
<evidence type="ECO:0000313" key="2">
    <source>
        <dbReference type="Proteomes" id="UP000326678"/>
    </source>
</evidence>